<keyword evidence="1" id="KW-1133">Transmembrane helix</keyword>
<name>A0A0F9G2S9_9ZZZZ</name>
<gene>
    <name evidence="2" type="ORF">LCGC14_1879270</name>
</gene>
<feature type="non-terminal residue" evidence="2">
    <location>
        <position position="1"/>
    </location>
</feature>
<proteinExistence type="predicted"/>
<accession>A0A0F9G2S9</accession>
<feature type="transmembrane region" description="Helical" evidence="1">
    <location>
        <begin position="56"/>
        <end position="79"/>
    </location>
</feature>
<evidence type="ECO:0008006" key="3">
    <source>
        <dbReference type="Google" id="ProtNLM"/>
    </source>
</evidence>
<keyword evidence="1" id="KW-0472">Membrane</keyword>
<dbReference type="EMBL" id="LAZR01019318">
    <property type="protein sequence ID" value="KKL92978.1"/>
    <property type="molecule type" value="Genomic_DNA"/>
</dbReference>
<feature type="transmembrane region" description="Helical" evidence="1">
    <location>
        <begin position="175"/>
        <end position="193"/>
    </location>
</feature>
<comment type="caution">
    <text evidence="2">The sequence shown here is derived from an EMBL/GenBank/DDBJ whole genome shotgun (WGS) entry which is preliminary data.</text>
</comment>
<dbReference type="AlphaFoldDB" id="A0A0F9G2S9"/>
<feature type="transmembrane region" description="Helical" evidence="1">
    <location>
        <begin position="145"/>
        <end position="169"/>
    </location>
</feature>
<protein>
    <recommendedName>
        <fullName evidence="3">NnrU domain-containing protein</fullName>
    </recommendedName>
</protein>
<reference evidence="2" key="1">
    <citation type="journal article" date="2015" name="Nature">
        <title>Complex archaea that bridge the gap between prokaryotes and eukaryotes.</title>
        <authorList>
            <person name="Spang A."/>
            <person name="Saw J.H."/>
            <person name="Jorgensen S.L."/>
            <person name="Zaremba-Niedzwiedzka K."/>
            <person name="Martijn J."/>
            <person name="Lind A.E."/>
            <person name="van Eijk R."/>
            <person name="Schleper C."/>
            <person name="Guy L."/>
            <person name="Ettema T.J."/>
        </authorList>
    </citation>
    <scope>NUCLEOTIDE SEQUENCE</scope>
</reference>
<sequence>FELSGIGAWAECLYTGSFKSIDQTCCKRVLRADHHKTDIILTCKVQKLIRPRLMQAFYRLAFALSSIATLMLAVWLIHLVPDVVIFRGPPWLQAIMYAGKLAGLVLVALAFREMDAREFIGLRQALLYLRSGQTEGDREGRTGPLLVTGGIFSIVRNPIPLAGIVVITLNPVITQNWLVITALADAYFIYGSLMKQKRMLAQFGDAYSRYMRSVPLLIPRFFKM</sequence>
<dbReference type="Gene3D" id="1.20.120.1630">
    <property type="match status" value="1"/>
</dbReference>
<keyword evidence="1" id="KW-0812">Transmembrane</keyword>
<evidence type="ECO:0000313" key="2">
    <source>
        <dbReference type="EMBL" id="KKL92978.1"/>
    </source>
</evidence>
<organism evidence="2">
    <name type="scientific">marine sediment metagenome</name>
    <dbReference type="NCBI Taxonomy" id="412755"/>
    <lineage>
        <taxon>unclassified sequences</taxon>
        <taxon>metagenomes</taxon>
        <taxon>ecological metagenomes</taxon>
    </lineage>
</organism>
<evidence type="ECO:0000256" key="1">
    <source>
        <dbReference type="SAM" id="Phobius"/>
    </source>
</evidence>
<feature type="transmembrane region" description="Helical" evidence="1">
    <location>
        <begin position="91"/>
        <end position="111"/>
    </location>
</feature>